<dbReference type="OrthoDB" id="4202304at2"/>
<evidence type="ECO:0000313" key="2">
    <source>
        <dbReference type="EMBL" id="ROR95512.1"/>
    </source>
</evidence>
<evidence type="ECO:0000256" key="1">
    <source>
        <dbReference type="SAM" id="Coils"/>
    </source>
</evidence>
<feature type="coiled-coil region" evidence="1">
    <location>
        <begin position="4"/>
        <end position="31"/>
    </location>
</feature>
<keyword evidence="3" id="KW-1185">Reference proteome</keyword>
<proteinExistence type="predicted"/>
<sequence>MTALATLDELKERVEWELSEDEERIAAAALEDISDLVRAGRRDWQPGACPAVVRKIALGAVVRYLRNPDGVTTSRAGDETVMWDGIGDKAGGVYLTTAEERILTKLVRPNGLTPVDLVAWAPTSREVAQRNGLPVGYVPTAGGGIFRYYRGDGPW</sequence>
<evidence type="ECO:0000313" key="3">
    <source>
        <dbReference type="Proteomes" id="UP000275356"/>
    </source>
</evidence>
<name>A0A3N2D6Y2_9MICO</name>
<dbReference type="Proteomes" id="UP000275356">
    <property type="component" value="Unassembled WGS sequence"/>
</dbReference>
<comment type="caution">
    <text evidence="2">The sequence shown here is derived from an EMBL/GenBank/DDBJ whole genome shotgun (WGS) entry which is preliminary data.</text>
</comment>
<organism evidence="2 3">
    <name type="scientific">Salana multivorans</name>
    <dbReference type="NCBI Taxonomy" id="120377"/>
    <lineage>
        <taxon>Bacteria</taxon>
        <taxon>Bacillati</taxon>
        <taxon>Actinomycetota</taxon>
        <taxon>Actinomycetes</taxon>
        <taxon>Micrococcales</taxon>
        <taxon>Beutenbergiaceae</taxon>
        <taxon>Salana</taxon>
    </lineage>
</organism>
<keyword evidence="1" id="KW-0175">Coiled coil</keyword>
<gene>
    <name evidence="2" type="ORF">EDD28_0068</name>
</gene>
<dbReference type="RefSeq" id="WP_123737823.1">
    <property type="nucleotide sequence ID" value="NZ_RKHQ01000001.1"/>
</dbReference>
<evidence type="ECO:0008006" key="4">
    <source>
        <dbReference type="Google" id="ProtNLM"/>
    </source>
</evidence>
<dbReference type="EMBL" id="RKHQ01000001">
    <property type="protein sequence ID" value="ROR95512.1"/>
    <property type="molecule type" value="Genomic_DNA"/>
</dbReference>
<reference evidence="2 3" key="1">
    <citation type="submission" date="2018-11" db="EMBL/GenBank/DDBJ databases">
        <title>Sequencing the genomes of 1000 actinobacteria strains.</title>
        <authorList>
            <person name="Klenk H.-P."/>
        </authorList>
    </citation>
    <scope>NUCLEOTIDE SEQUENCE [LARGE SCALE GENOMIC DNA]</scope>
    <source>
        <strain evidence="2 3">DSM 13521</strain>
    </source>
</reference>
<accession>A0A3N2D6Y2</accession>
<dbReference type="AlphaFoldDB" id="A0A3N2D6Y2"/>
<protein>
    <recommendedName>
        <fullName evidence="4">Gp19/Gp15/Gp42-like protein</fullName>
    </recommendedName>
</protein>